<dbReference type="Pfam" id="PF07525">
    <property type="entry name" value="SOCS_box"/>
    <property type="match status" value="1"/>
</dbReference>
<reference evidence="6 7" key="1">
    <citation type="submission" date="2023-09" db="UniProtKB">
        <authorList>
            <consortium name="RefSeq"/>
        </authorList>
    </citation>
    <scope>IDENTIFICATION</scope>
    <source>
        <tissue evidence="6 7">Gonads</tissue>
    </source>
</reference>
<feature type="repeat" description="ANK" evidence="3">
    <location>
        <begin position="153"/>
        <end position="185"/>
    </location>
</feature>
<dbReference type="Pfam" id="PF12796">
    <property type="entry name" value="Ank_2"/>
    <property type="match status" value="2"/>
</dbReference>
<dbReference type="Pfam" id="PF13637">
    <property type="entry name" value="Ank_4"/>
    <property type="match status" value="1"/>
</dbReference>
<dbReference type="PANTHER" id="PTHR24126">
    <property type="entry name" value="ANKYRIN REPEAT, PH AND SEC7 DOMAIN CONTAINING PROTEIN SECG-RELATED"/>
    <property type="match status" value="1"/>
</dbReference>
<accession>A0A1S3JG71</accession>
<evidence type="ECO:0000256" key="2">
    <source>
        <dbReference type="ARBA" id="ARBA00023043"/>
    </source>
</evidence>
<proteinExistence type="predicted"/>
<dbReference type="CDD" id="cd03587">
    <property type="entry name" value="SOCS"/>
    <property type="match status" value="1"/>
</dbReference>
<evidence type="ECO:0000256" key="3">
    <source>
        <dbReference type="PROSITE-ProRule" id="PRU00023"/>
    </source>
</evidence>
<dbReference type="OrthoDB" id="448455at2759"/>
<keyword evidence="5" id="KW-1185">Reference proteome</keyword>
<dbReference type="GO" id="GO:0035556">
    <property type="term" value="P:intracellular signal transduction"/>
    <property type="evidence" value="ECO:0007669"/>
    <property type="project" value="InterPro"/>
</dbReference>
<feature type="domain" description="SOCS box" evidence="4">
    <location>
        <begin position="479"/>
        <end position="536"/>
    </location>
</feature>
<organism evidence="6">
    <name type="scientific">Lingula anatina</name>
    <name type="common">Brachiopod</name>
    <name type="synonym">Lingula unguis</name>
    <dbReference type="NCBI Taxonomy" id="7574"/>
    <lineage>
        <taxon>Eukaryota</taxon>
        <taxon>Metazoa</taxon>
        <taxon>Spiralia</taxon>
        <taxon>Lophotrochozoa</taxon>
        <taxon>Brachiopoda</taxon>
        <taxon>Linguliformea</taxon>
        <taxon>Lingulata</taxon>
        <taxon>Lingulida</taxon>
        <taxon>Linguloidea</taxon>
        <taxon>Lingulidae</taxon>
        <taxon>Lingula</taxon>
    </lineage>
</organism>
<dbReference type="PROSITE" id="PS50225">
    <property type="entry name" value="SOCS"/>
    <property type="match status" value="1"/>
</dbReference>
<keyword evidence="1" id="KW-0677">Repeat</keyword>
<dbReference type="InterPro" id="IPR036770">
    <property type="entry name" value="Ankyrin_rpt-contain_sf"/>
</dbReference>
<dbReference type="AlphaFoldDB" id="A0A1S3JG71"/>
<gene>
    <name evidence="6 7" type="primary">LOC106172955</name>
</gene>
<evidence type="ECO:0000256" key="1">
    <source>
        <dbReference type="ARBA" id="ARBA00022737"/>
    </source>
</evidence>
<dbReference type="Gene3D" id="1.25.40.20">
    <property type="entry name" value="Ankyrin repeat-containing domain"/>
    <property type="match status" value="2"/>
</dbReference>
<evidence type="ECO:0000313" key="5">
    <source>
        <dbReference type="Proteomes" id="UP000085678"/>
    </source>
</evidence>
<keyword evidence="2 3" id="KW-0040">ANK repeat</keyword>
<evidence type="ECO:0000313" key="6">
    <source>
        <dbReference type="RefSeq" id="XP_013409358.1"/>
    </source>
</evidence>
<dbReference type="SMART" id="SM00248">
    <property type="entry name" value="ANK"/>
    <property type="match status" value="10"/>
</dbReference>
<dbReference type="Proteomes" id="UP000085678">
    <property type="component" value="Unplaced"/>
</dbReference>
<dbReference type="PRINTS" id="PR01415">
    <property type="entry name" value="ANKYRIN"/>
</dbReference>
<dbReference type="RefSeq" id="XP_013409359.1">
    <property type="nucleotide sequence ID" value="XM_013553905.2"/>
</dbReference>
<feature type="repeat" description="ANK" evidence="3">
    <location>
        <begin position="188"/>
        <end position="220"/>
    </location>
</feature>
<dbReference type="SUPFAM" id="SSF48403">
    <property type="entry name" value="Ankyrin repeat"/>
    <property type="match status" value="1"/>
</dbReference>
<feature type="repeat" description="ANK" evidence="3">
    <location>
        <begin position="354"/>
        <end position="389"/>
    </location>
</feature>
<dbReference type="PROSITE" id="PS50297">
    <property type="entry name" value="ANK_REP_REGION"/>
    <property type="match status" value="8"/>
</dbReference>
<protein>
    <submittedName>
        <fullName evidence="6 7">Serine/threonine-protein phosphatase 6 regulatory ankyrin repeat subunit A</fullName>
    </submittedName>
</protein>
<dbReference type="Pfam" id="PF00023">
    <property type="entry name" value="Ank"/>
    <property type="match status" value="2"/>
</dbReference>
<dbReference type="RefSeq" id="XP_013409358.1">
    <property type="nucleotide sequence ID" value="XM_013553904.2"/>
</dbReference>
<feature type="repeat" description="ANK" evidence="3">
    <location>
        <begin position="119"/>
        <end position="144"/>
    </location>
</feature>
<dbReference type="Gene3D" id="1.10.750.20">
    <property type="entry name" value="SOCS box"/>
    <property type="match status" value="1"/>
</dbReference>
<dbReference type="PANTHER" id="PTHR24126:SF14">
    <property type="entry name" value="ANK_REP_REGION DOMAIN-CONTAINING PROTEIN"/>
    <property type="match status" value="1"/>
</dbReference>
<feature type="repeat" description="ANK" evidence="3">
    <location>
        <begin position="221"/>
        <end position="253"/>
    </location>
</feature>
<dbReference type="InterPro" id="IPR036036">
    <property type="entry name" value="SOCS_box-like_dom_sf"/>
</dbReference>
<dbReference type="SMART" id="SM00969">
    <property type="entry name" value="SOCS_box"/>
    <property type="match status" value="1"/>
</dbReference>
<dbReference type="KEGG" id="lak:106172955"/>
<dbReference type="InterPro" id="IPR002110">
    <property type="entry name" value="Ankyrin_rpt"/>
</dbReference>
<dbReference type="STRING" id="7574.A0A1S3JG71"/>
<feature type="repeat" description="ANK" evidence="3">
    <location>
        <begin position="254"/>
        <end position="286"/>
    </location>
</feature>
<name>A0A1S3JG71_LINAN</name>
<sequence>MDADQEVSGRPAHLTVIENLLSAIKTSDIDTVKGMADEYRQNPSLLSDRKCGSALLAAARSPTDCVEIVYLLLANMNANVSHKDQNGLQALHFAAFNNNHNILSALIQAGAEVDCQDAKTYTPLHYGCVQGHVDIVKTLLAKGAGACRGRRMWKESPLHVAAYDGHLEVVLLLLEEGENPNVRADVGDGGTPVHRAVTGGHIEVLKVLMAAGGNIHKFDSKGQRPVHIAAAQGNVDILQLLIEHGASLNLIDNVGRTALSHAVCSKNTEAVELLLLHGSDTNVPDKQRMFPLHYAAIENRPQIVRLLLEHGARVNETNSVRDSTALCMAASLNFPAVVQELCAGGADVNKGDKNKFTPLHKAVSSSEQNKSEVISILLQYGALLDIRDIGEYTPLERCVFQCVIHNFNIHDLKLLVGAGAPLESQGSRRPSSRQHSSALSWVLWHGHTDAAAYLVSAGWNLSTEAWIFSVRWNLAQKDILDMILQYLKEPKGLSFLCRDVIRSCLMKRRKGREILSAIEQMPLPGTLKRFLRIEDG</sequence>
<dbReference type="GeneID" id="106172955"/>
<feature type="repeat" description="ANK" evidence="3">
    <location>
        <begin position="287"/>
        <end position="319"/>
    </location>
</feature>
<evidence type="ECO:0000313" key="7">
    <source>
        <dbReference type="RefSeq" id="XP_013409359.1"/>
    </source>
</evidence>
<dbReference type="SUPFAM" id="SSF158235">
    <property type="entry name" value="SOCS box-like"/>
    <property type="match status" value="1"/>
</dbReference>
<feature type="repeat" description="ANK" evidence="3">
    <location>
        <begin position="86"/>
        <end position="118"/>
    </location>
</feature>
<evidence type="ECO:0000259" key="4">
    <source>
        <dbReference type="PROSITE" id="PS50225"/>
    </source>
</evidence>
<dbReference type="InterPro" id="IPR001496">
    <property type="entry name" value="SOCS_box"/>
</dbReference>
<dbReference type="PROSITE" id="PS50088">
    <property type="entry name" value="ANK_REPEAT"/>
    <property type="match status" value="8"/>
</dbReference>